<evidence type="ECO:0000313" key="3">
    <source>
        <dbReference type="Proteomes" id="UP000252698"/>
    </source>
</evidence>
<evidence type="ECO:0000313" key="2">
    <source>
        <dbReference type="EMBL" id="AXE82212.1"/>
    </source>
</evidence>
<sequence>MRFLSSSVTAHPTVQRTSWETLPEVELATAEWVDWFNHRRVHGEIGYVPPTEYEATQSQQNKRPRIAVAAWVSIKPGMVQGACSVRLFGGSRACEGGCSGWAADALPSGSFGRGRCVGCRTLAGCV</sequence>
<name>A0A2Z5JPB1_STRAR</name>
<dbReference type="GO" id="GO:0015074">
    <property type="term" value="P:DNA integration"/>
    <property type="evidence" value="ECO:0007669"/>
    <property type="project" value="InterPro"/>
</dbReference>
<reference evidence="2 3" key="1">
    <citation type="journal article" date="2018" name="Front. Microbiol.">
        <title>Genome Sequencing of Streptomyces atratus SCSIOZH16 and Activation Production of Nocardamine via Metabolic Engineering.</title>
        <authorList>
            <person name="Li Y."/>
            <person name="Zhang C."/>
            <person name="Liu C."/>
            <person name="Ju J."/>
            <person name="Ma J."/>
        </authorList>
    </citation>
    <scope>NUCLEOTIDE SEQUENCE [LARGE SCALE GENOMIC DNA]</scope>
    <source>
        <strain evidence="2 3">SCSIO_ZH16</strain>
    </source>
</reference>
<dbReference type="AlphaFoldDB" id="A0A2Z5JPB1"/>
<evidence type="ECO:0000259" key="1">
    <source>
        <dbReference type="Pfam" id="PF13683"/>
    </source>
</evidence>
<protein>
    <recommendedName>
        <fullName evidence="1">Integrase catalytic domain-containing protein</fullName>
    </recommendedName>
</protein>
<dbReference type="EMBL" id="CP027306">
    <property type="protein sequence ID" value="AXE82212.1"/>
    <property type="molecule type" value="Genomic_DNA"/>
</dbReference>
<dbReference type="Proteomes" id="UP000252698">
    <property type="component" value="Chromosome"/>
</dbReference>
<feature type="domain" description="Integrase catalytic" evidence="1">
    <location>
        <begin position="17"/>
        <end position="50"/>
    </location>
</feature>
<gene>
    <name evidence="2" type="ORF">C5746_41115</name>
</gene>
<dbReference type="InterPro" id="IPR001584">
    <property type="entry name" value="Integrase_cat-core"/>
</dbReference>
<proteinExistence type="predicted"/>
<dbReference type="KEGG" id="sata:C5746_41115"/>
<accession>A0A2Z5JPB1</accession>
<dbReference type="Pfam" id="PF13683">
    <property type="entry name" value="rve_3"/>
    <property type="match status" value="1"/>
</dbReference>
<organism evidence="2 3">
    <name type="scientific">Streptomyces atratus</name>
    <dbReference type="NCBI Taxonomy" id="1893"/>
    <lineage>
        <taxon>Bacteria</taxon>
        <taxon>Bacillati</taxon>
        <taxon>Actinomycetota</taxon>
        <taxon>Actinomycetes</taxon>
        <taxon>Kitasatosporales</taxon>
        <taxon>Streptomycetaceae</taxon>
        <taxon>Streptomyces</taxon>
    </lineage>
</organism>